<dbReference type="Gene3D" id="3.30.930.10">
    <property type="entry name" value="Bira Bifunctional Protein, Domain 2"/>
    <property type="match status" value="1"/>
</dbReference>
<dbReference type="GO" id="GO:0006421">
    <property type="term" value="P:asparaginyl-tRNA aminoacylation"/>
    <property type="evidence" value="ECO:0007669"/>
    <property type="project" value="TreeGrafter"/>
</dbReference>
<dbReference type="AlphaFoldDB" id="A0A0P0CPK0"/>
<dbReference type="GO" id="GO:0005524">
    <property type="term" value="F:ATP binding"/>
    <property type="evidence" value="ECO:0007669"/>
    <property type="project" value="UniProtKB-KW"/>
</dbReference>
<dbReference type="STRING" id="512763.DC20_09790"/>
<keyword evidence="3" id="KW-0067">ATP-binding</keyword>
<organism evidence="7 8">
    <name type="scientific">Rufibacter tibetensis</name>
    <dbReference type="NCBI Taxonomy" id="512763"/>
    <lineage>
        <taxon>Bacteria</taxon>
        <taxon>Pseudomonadati</taxon>
        <taxon>Bacteroidota</taxon>
        <taxon>Cytophagia</taxon>
        <taxon>Cytophagales</taxon>
        <taxon>Hymenobacteraceae</taxon>
        <taxon>Rufibacter</taxon>
    </lineage>
</organism>
<dbReference type="PANTHER" id="PTHR22594:SF48">
    <property type="entry name" value="ASPARAGINYL-TRNA SYNTHETASE-RELATED PROTEIN (N-TRUNCATION)"/>
    <property type="match status" value="1"/>
</dbReference>
<evidence type="ECO:0000256" key="2">
    <source>
        <dbReference type="ARBA" id="ARBA00022741"/>
    </source>
</evidence>
<reference evidence="7 8" key="1">
    <citation type="submission" date="2015-08" db="EMBL/GenBank/DDBJ databases">
        <title>Complete genome sequence of Rufibacter tibetensis strain 1351t, a radiation-resistant bacterium from tibet plateau.</title>
        <authorList>
            <person name="Dai J."/>
        </authorList>
    </citation>
    <scope>NUCLEOTIDE SEQUENCE [LARGE SCALE GENOMIC DNA]</scope>
    <source>
        <strain evidence="7 8">1351</strain>
    </source>
</reference>
<dbReference type="EMBL" id="CP012643">
    <property type="protein sequence ID" value="ALI99215.1"/>
    <property type="molecule type" value="Genomic_DNA"/>
</dbReference>
<evidence type="ECO:0000313" key="7">
    <source>
        <dbReference type="EMBL" id="ALI99215.1"/>
    </source>
</evidence>
<protein>
    <submittedName>
        <fullName evidence="7">Asparaginyl-tRNA synthetase</fullName>
    </submittedName>
</protein>
<dbReference type="InterPro" id="IPR045864">
    <property type="entry name" value="aa-tRNA-synth_II/BPL/LPL"/>
</dbReference>
<evidence type="ECO:0000256" key="5">
    <source>
        <dbReference type="ARBA" id="ARBA00023146"/>
    </source>
</evidence>
<dbReference type="PATRIC" id="fig|512763.3.peg.2159"/>
<keyword evidence="1" id="KW-0436">Ligase</keyword>
<keyword evidence="4" id="KW-0648">Protein biosynthesis</keyword>
<dbReference type="Proteomes" id="UP000061382">
    <property type="component" value="Chromosome"/>
</dbReference>
<sequence>MQADLIEDVKVSMESTLAQLQGVSTVNVLKVQQAIIRATHQFMFERGLVQLMPLMLSPITDPLNHGVVDAAISYAGSRWSLTKSMIFHKQLALLNPELEALYIVSPNVRLEFADRAFTGRHLFEFTQIDFEFRNKDGAFVRSFMEELTNFIFAAVKRDLPEIVAQYRPESLPEIGKLEVYRTEELEAQYGPDYEHIKSKEATQPFWLLNHRREFYDKEDPAKPGTYLNYDLIWPEGFGEGLSGGERENEYNQILKRMGETGSDQEAFKHYLQVAQQQGLPYTAGAGFGVERMARFICRIKDINDVTPFSRRPGMPALF</sequence>
<dbReference type="GO" id="GO:0004816">
    <property type="term" value="F:asparagine-tRNA ligase activity"/>
    <property type="evidence" value="ECO:0007669"/>
    <property type="project" value="TreeGrafter"/>
</dbReference>
<dbReference type="OrthoDB" id="9762036at2"/>
<dbReference type="KEGG" id="rti:DC20_09790"/>
<evidence type="ECO:0000256" key="3">
    <source>
        <dbReference type="ARBA" id="ARBA00022840"/>
    </source>
</evidence>
<keyword evidence="2" id="KW-0547">Nucleotide-binding</keyword>
<feature type="domain" description="Aminoacyl-transfer RNA synthetases class-II family profile" evidence="6">
    <location>
        <begin position="101"/>
        <end position="315"/>
    </location>
</feature>
<gene>
    <name evidence="7" type="ORF">DC20_09790</name>
</gene>
<dbReference type="Pfam" id="PF00152">
    <property type="entry name" value="tRNA-synt_2"/>
    <property type="match status" value="1"/>
</dbReference>
<dbReference type="PANTHER" id="PTHR22594">
    <property type="entry name" value="ASPARTYL/LYSYL-TRNA SYNTHETASE"/>
    <property type="match status" value="1"/>
</dbReference>
<evidence type="ECO:0000256" key="4">
    <source>
        <dbReference type="ARBA" id="ARBA00022917"/>
    </source>
</evidence>
<dbReference type="InterPro" id="IPR004364">
    <property type="entry name" value="Aa-tRNA-synt_II"/>
</dbReference>
<dbReference type="InterPro" id="IPR006195">
    <property type="entry name" value="aa-tRNA-synth_II"/>
</dbReference>
<keyword evidence="5 7" id="KW-0030">Aminoacyl-tRNA synthetase</keyword>
<proteinExistence type="predicted"/>
<evidence type="ECO:0000313" key="8">
    <source>
        <dbReference type="Proteomes" id="UP000061382"/>
    </source>
</evidence>
<keyword evidence="8" id="KW-1185">Reference proteome</keyword>
<evidence type="ECO:0000256" key="1">
    <source>
        <dbReference type="ARBA" id="ARBA00022598"/>
    </source>
</evidence>
<dbReference type="NCBIfam" id="NF005054">
    <property type="entry name" value="PRK06462.1-4"/>
    <property type="match status" value="1"/>
</dbReference>
<accession>A0A0P0CPK0</accession>
<dbReference type="SUPFAM" id="SSF55681">
    <property type="entry name" value="Class II aaRS and biotin synthetases"/>
    <property type="match status" value="1"/>
</dbReference>
<dbReference type="RefSeq" id="WP_062543671.1">
    <property type="nucleotide sequence ID" value="NZ_CP012643.1"/>
</dbReference>
<dbReference type="PROSITE" id="PS50862">
    <property type="entry name" value="AA_TRNA_LIGASE_II"/>
    <property type="match status" value="1"/>
</dbReference>
<evidence type="ECO:0000259" key="6">
    <source>
        <dbReference type="PROSITE" id="PS50862"/>
    </source>
</evidence>
<name>A0A0P0CPK0_9BACT</name>